<dbReference type="PANTHER" id="PTHR23306">
    <property type="entry name" value="TUMOR SUSCEPTIBILITY GENE 101 PROTEIN-RELATED"/>
    <property type="match status" value="1"/>
</dbReference>
<dbReference type="PANTHER" id="PTHR23306:SF17">
    <property type="entry name" value="TUMOR SUSCEPTIBILITY GENE 101 PROTEIN"/>
    <property type="match status" value="1"/>
</dbReference>
<organism evidence="2 3">
    <name type="scientific">Nothobranchius furzeri</name>
    <name type="common">Turquoise killifish</name>
    <dbReference type="NCBI Taxonomy" id="105023"/>
    <lineage>
        <taxon>Eukaryota</taxon>
        <taxon>Metazoa</taxon>
        <taxon>Chordata</taxon>
        <taxon>Craniata</taxon>
        <taxon>Vertebrata</taxon>
        <taxon>Euteleostomi</taxon>
        <taxon>Actinopterygii</taxon>
        <taxon>Neopterygii</taxon>
        <taxon>Teleostei</taxon>
        <taxon>Neoteleostei</taxon>
        <taxon>Acanthomorphata</taxon>
        <taxon>Ovalentaria</taxon>
        <taxon>Atherinomorphae</taxon>
        <taxon>Cyprinodontiformes</taxon>
        <taxon>Nothobranchiidae</taxon>
        <taxon>Nothobranchius</taxon>
    </lineage>
</organism>
<keyword evidence="3" id="KW-1185">Reference proteome</keyword>
<dbReference type="CDD" id="cd11685">
    <property type="entry name" value="UEV_TSG101-like"/>
    <property type="match status" value="1"/>
</dbReference>
<name>A0A8C6PX97_NOTFU</name>
<evidence type="ECO:0000259" key="1">
    <source>
        <dbReference type="PROSITE" id="PS51322"/>
    </source>
</evidence>
<dbReference type="GeneTree" id="ENSGT01000000215745"/>
<dbReference type="GO" id="GO:0000813">
    <property type="term" value="C:ESCRT I complex"/>
    <property type="evidence" value="ECO:0007669"/>
    <property type="project" value="TreeGrafter"/>
</dbReference>
<evidence type="ECO:0000313" key="3">
    <source>
        <dbReference type="Proteomes" id="UP000694548"/>
    </source>
</evidence>
<evidence type="ECO:0000313" key="2">
    <source>
        <dbReference type="Ensembl" id="ENSNFUP00015050296.1"/>
    </source>
</evidence>
<dbReference type="GO" id="GO:0043130">
    <property type="term" value="F:ubiquitin binding"/>
    <property type="evidence" value="ECO:0007669"/>
    <property type="project" value="TreeGrafter"/>
</dbReference>
<dbReference type="Gene3D" id="3.10.110.10">
    <property type="entry name" value="Ubiquitin Conjugating Enzyme"/>
    <property type="match status" value="1"/>
</dbReference>
<reference evidence="2" key="3">
    <citation type="submission" date="2025-09" db="UniProtKB">
        <authorList>
            <consortium name="Ensembl"/>
        </authorList>
    </citation>
    <scope>IDENTIFICATION</scope>
</reference>
<dbReference type="Pfam" id="PF05743">
    <property type="entry name" value="UEV"/>
    <property type="match status" value="1"/>
</dbReference>
<dbReference type="GO" id="GO:0015031">
    <property type="term" value="P:protein transport"/>
    <property type="evidence" value="ECO:0007669"/>
    <property type="project" value="InterPro"/>
</dbReference>
<proteinExistence type="predicted"/>
<protein>
    <recommendedName>
        <fullName evidence="1">UEV domain-containing protein</fullName>
    </recommendedName>
</protein>
<dbReference type="InterPro" id="IPR016135">
    <property type="entry name" value="UBQ-conjugating_enzyme/RWD"/>
</dbReference>
<dbReference type="GO" id="GO:0008333">
    <property type="term" value="P:endosome to lysosome transport"/>
    <property type="evidence" value="ECO:0007669"/>
    <property type="project" value="TreeGrafter"/>
</dbReference>
<accession>A0A8C6PX97</accession>
<dbReference type="Ensembl" id="ENSNFUT00015052460.1">
    <property type="protein sequence ID" value="ENSNFUP00015050296.1"/>
    <property type="gene ID" value="ENSNFUG00015023629.1"/>
</dbReference>
<dbReference type="Proteomes" id="UP000694548">
    <property type="component" value="Chromosome sgr15"/>
</dbReference>
<dbReference type="InterPro" id="IPR008883">
    <property type="entry name" value="UEV_N"/>
</dbReference>
<sequence length="87" mass="9828">SEIIWLSEKKLICEYFPYLTVREIFNVVTQYRDLKPVMDAYVFNDGSSRDLMSLTGTVPVSYRGKNGVCVCVCVCMVVCPMCLCVAL</sequence>
<reference evidence="2" key="2">
    <citation type="submission" date="2025-08" db="UniProtKB">
        <authorList>
            <consortium name="Ensembl"/>
        </authorList>
    </citation>
    <scope>IDENTIFICATION</scope>
</reference>
<dbReference type="SUPFAM" id="SSF54495">
    <property type="entry name" value="UBC-like"/>
    <property type="match status" value="1"/>
</dbReference>
<dbReference type="PROSITE" id="PS51322">
    <property type="entry name" value="UEV"/>
    <property type="match status" value="1"/>
</dbReference>
<dbReference type="InterPro" id="IPR052070">
    <property type="entry name" value="ESCRT-I_UEV_domain"/>
</dbReference>
<dbReference type="AlphaFoldDB" id="A0A8C6PX97"/>
<reference evidence="2" key="1">
    <citation type="submission" date="2014-08" db="EMBL/GenBank/DDBJ databases">
        <authorList>
            <person name="Senf B."/>
            <person name="Petzold A."/>
            <person name="Downie B.R."/>
            <person name="Koch P."/>
            <person name="Platzer M."/>
        </authorList>
    </citation>
    <scope>NUCLEOTIDE SEQUENCE [LARGE SCALE GENOMIC DNA]</scope>
    <source>
        <strain evidence="2">GRZ</strain>
    </source>
</reference>
<feature type="domain" description="UEV" evidence="1">
    <location>
        <begin position="1"/>
        <end position="87"/>
    </location>
</feature>